<protein>
    <submittedName>
        <fullName evidence="1">Uncharacterized protein</fullName>
    </submittedName>
</protein>
<name>A0A415GM18_9BACT</name>
<dbReference type="Proteomes" id="UP000286598">
    <property type="component" value="Unassembled WGS sequence"/>
</dbReference>
<sequence length="635" mass="74265">MKKKIIHVPNNVNYISDWVGFENEIPQGQVIINKKYPGCGLTYWALHNNIPTVLCVPRKYLAENKVEQMEKEHESCFYFRPSSKTDREKQKEENEKTFMSLRNYITWQNPFSPYQTVPKVIVTYDSLPTIYPILKDSGIDFLYVVDEHQACFQDYTLKPDVIERVSSLLYKLCNVWYISATPILEEYLDRMEFLQNLPYIELEWSEDKIMKVQTQYLPMTSTVDEIGKIISRYRNDGFFDTIIENGICYESTEAIFFVNNVRDIAKVITENKLQASEVNILVANDSKNKKIIKGLGNGFGFGKIPLKGKPHCTYTFCSKCSYFGVDFYSTSASTYVFADSNVKSMCTDLSLDLVQIVGRQRLAENRFRKRCTIYVKTTIGTTTSREQFYADQEMKWQQSEAICNEWNKLSQGALAATEVKRDICPYGVIYEDPLTRERIAKNCVNALIAEQHAWEMRDRIYVRHESVQSVIVRNGFEMADKPGLPPMLLSFIDEFYRLEDDNTRMMYFAQFFDTYPDQLAYSNGIHCISSKYYNYYYIYGSDGLRVFNYDMAALEQYYERYKELYLLTPEITQSFVIGERYSKKYIKDTLTEIYRRCHINKTAKAIDLQEYFNLEDVKISSGLNKRTNGFLIKAK</sequence>
<evidence type="ECO:0000313" key="1">
    <source>
        <dbReference type="EMBL" id="RHK50454.1"/>
    </source>
</evidence>
<dbReference type="AlphaFoldDB" id="A0A415GM18"/>
<evidence type="ECO:0000313" key="2">
    <source>
        <dbReference type="Proteomes" id="UP000286598"/>
    </source>
</evidence>
<keyword evidence="2" id="KW-1185">Reference proteome</keyword>
<dbReference type="OrthoDB" id="6664198at2"/>
<dbReference type="EMBL" id="QRNO01000031">
    <property type="protein sequence ID" value="RHK50454.1"/>
    <property type="molecule type" value="Genomic_DNA"/>
</dbReference>
<dbReference type="SUPFAM" id="SSF52540">
    <property type="entry name" value="P-loop containing nucleoside triphosphate hydrolases"/>
    <property type="match status" value="1"/>
</dbReference>
<dbReference type="InterPro" id="IPR027417">
    <property type="entry name" value="P-loop_NTPase"/>
</dbReference>
<organism evidence="1 2">
    <name type="scientific">Leyella stercorea</name>
    <dbReference type="NCBI Taxonomy" id="363265"/>
    <lineage>
        <taxon>Bacteria</taxon>
        <taxon>Pseudomonadati</taxon>
        <taxon>Bacteroidota</taxon>
        <taxon>Bacteroidia</taxon>
        <taxon>Bacteroidales</taxon>
        <taxon>Prevotellaceae</taxon>
        <taxon>Leyella</taxon>
    </lineage>
</organism>
<reference evidence="1 2" key="1">
    <citation type="submission" date="2018-08" db="EMBL/GenBank/DDBJ databases">
        <title>A genome reference for cultivated species of the human gut microbiota.</title>
        <authorList>
            <person name="Zou Y."/>
            <person name="Xue W."/>
            <person name="Luo G."/>
        </authorList>
    </citation>
    <scope>NUCLEOTIDE SEQUENCE [LARGE SCALE GENOMIC DNA]</scope>
    <source>
        <strain evidence="1 2">AF42-9</strain>
    </source>
</reference>
<proteinExistence type="predicted"/>
<accession>A0A415GM18</accession>
<comment type="caution">
    <text evidence="1">The sequence shown here is derived from an EMBL/GenBank/DDBJ whole genome shotgun (WGS) entry which is preliminary data.</text>
</comment>
<gene>
    <name evidence="1" type="ORF">DW060_07370</name>
</gene>